<evidence type="ECO:0000256" key="6">
    <source>
        <dbReference type="ARBA" id="ARBA00054854"/>
    </source>
</evidence>
<evidence type="ECO:0000313" key="7">
    <source>
        <dbReference type="EMBL" id="CAH1434238.1"/>
    </source>
</evidence>
<accession>A0AAU9NAA8</accession>
<dbReference type="Proteomes" id="UP001157418">
    <property type="component" value="Unassembled WGS sequence"/>
</dbReference>
<comment type="caution">
    <text evidence="7">The sequence shown here is derived from an EMBL/GenBank/DDBJ whole genome shotgun (WGS) entry which is preliminary data.</text>
</comment>
<proteinExistence type="inferred from homology"/>
<evidence type="ECO:0000256" key="4">
    <source>
        <dbReference type="ARBA" id="ARBA00022884"/>
    </source>
</evidence>
<keyword evidence="8" id="KW-1185">Reference proteome</keyword>
<evidence type="ECO:0000256" key="2">
    <source>
        <dbReference type="ARBA" id="ARBA00009710"/>
    </source>
</evidence>
<keyword evidence="5" id="KW-0539">Nucleus</keyword>
<evidence type="ECO:0000256" key="5">
    <source>
        <dbReference type="ARBA" id="ARBA00023242"/>
    </source>
</evidence>
<comment type="subcellular location">
    <subcellularLocation>
        <location evidence="1">Nucleus</location>
    </subcellularLocation>
</comment>
<comment type="similarity">
    <text evidence="2">Belongs to the Nudix hydrolase family. CPSF5 subfamily.</text>
</comment>
<reference evidence="7 8" key="1">
    <citation type="submission" date="2022-01" db="EMBL/GenBank/DDBJ databases">
        <authorList>
            <person name="Xiong W."/>
            <person name="Schranz E."/>
        </authorList>
    </citation>
    <scope>NUCLEOTIDE SEQUENCE [LARGE SCALE GENOMIC DNA]</scope>
</reference>
<organism evidence="7 8">
    <name type="scientific">Lactuca virosa</name>
    <dbReference type="NCBI Taxonomy" id="75947"/>
    <lineage>
        <taxon>Eukaryota</taxon>
        <taxon>Viridiplantae</taxon>
        <taxon>Streptophyta</taxon>
        <taxon>Embryophyta</taxon>
        <taxon>Tracheophyta</taxon>
        <taxon>Spermatophyta</taxon>
        <taxon>Magnoliopsida</taxon>
        <taxon>eudicotyledons</taxon>
        <taxon>Gunneridae</taxon>
        <taxon>Pentapetalae</taxon>
        <taxon>asterids</taxon>
        <taxon>campanulids</taxon>
        <taxon>Asterales</taxon>
        <taxon>Asteraceae</taxon>
        <taxon>Cichorioideae</taxon>
        <taxon>Cichorieae</taxon>
        <taxon>Lactucinae</taxon>
        <taxon>Lactuca</taxon>
    </lineage>
</organism>
<dbReference type="InterPro" id="IPR015797">
    <property type="entry name" value="NUDIX_hydrolase-like_dom_sf"/>
</dbReference>
<dbReference type="Pfam" id="PF13869">
    <property type="entry name" value="NUDIX_2"/>
    <property type="match status" value="1"/>
</dbReference>
<dbReference type="AlphaFoldDB" id="A0AAU9NAA8"/>
<keyword evidence="4" id="KW-0694">RNA-binding</keyword>
<dbReference type="EMBL" id="CAKMRJ010003348">
    <property type="protein sequence ID" value="CAH1434238.1"/>
    <property type="molecule type" value="Genomic_DNA"/>
</dbReference>
<name>A0AAU9NAA8_9ASTR</name>
<evidence type="ECO:0008006" key="9">
    <source>
        <dbReference type="Google" id="ProtNLM"/>
    </source>
</evidence>
<dbReference type="PANTHER" id="PTHR13047">
    <property type="entry name" value="PRE-MRNA CLEAVAGE FACTOR IM, 25KD SUBUNIT"/>
    <property type="match status" value="1"/>
</dbReference>
<keyword evidence="3" id="KW-0507">mRNA processing</keyword>
<dbReference type="GO" id="GO:0005849">
    <property type="term" value="C:mRNA cleavage factor complex"/>
    <property type="evidence" value="ECO:0007669"/>
    <property type="project" value="InterPro"/>
</dbReference>
<dbReference type="FunFam" id="3.90.79.10:FF:000020">
    <property type="entry name" value="Pre-mRNA cleavage factor Im subunit 2"/>
    <property type="match status" value="1"/>
</dbReference>
<dbReference type="GO" id="GO:0031124">
    <property type="term" value="P:mRNA 3'-end processing"/>
    <property type="evidence" value="ECO:0007669"/>
    <property type="project" value="InterPro"/>
</dbReference>
<protein>
    <recommendedName>
        <fullName evidence="9">Pre-mRNA cleavage factor Im 25 kDa subunit</fullName>
    </recommendedName>
</protein>
<dbReference type="Gene3D" id="3.90.79.10">
    <property type="entry name" value="Nucleoside Triphosphate Pyrophosphohydrolase"/>
    <property type="match status" value="1"/>
</dbReference>
<evidence type="ECO:0000313" key="8">
    <source>
        <dbReference type="Proteomes" id="UP001157418"/>
    </source>
</evidence>
<sequence>MKRRRLLGKKKNETLRTMTIRNFFNDACSPITTVHRPFYLHAPPHHLLQLPRSDSSEMEIINGGLNNGDLRGNSDVDDDSGDLVVDIYPLSSYYFSSKPAVASKEENETLADRAQRLKSNYDAHGMRICVDAVILVELFKHPHLLLLQSKNCIYKLPGGRLRSDESEIDGLKRKLSNKLSADDDDSYRNQWNVGECIGTWWKSDFETIPYPYIPASGKNPKECIKLYIVKLPSSKDFIVPKNLKLLAVPLCQLHENRKTYGSIIAGIPELLSRFSINILDT</sequence>
<comment type="function">
    <text evidence="6">Component of the cleavage factor Im (CFIm) complex that plays a key role in pre-mRNA 3'-processing. Involved in association with CPSF6 or CPSF7 in pre-MRNA 3'-end poly(A) site cleavage and poly(A) addition. NUDT21/CPSF5 binds to cleavage and polyadenylation RNA substrates. The homodimer mediates simultaneous sequence-specific recognition of two 5'-UGUA-3' elements within the pre-mRNA. Binds to, but does not hydrolyze mono- and di-adenosine nucleotides. May have a role in mRNA export.</text>
</comment>
<gene>
    <name evidence="7" type="ORF">LVIROSA_LOCUS20771</name>
</gene>
<dbReference type="InterPro" id="IPR016706">
    <property type="entry name" value="Cleav_polyA_spec_factor_su5"/>
</dbReference>
<dbReference type="SUPFAM" id="SSF55811">
    <property type="entry name" value="Nudix"/>
    <property type="match status" value="1"/>
</dbReference>
<dbReference type="CDD" id="cd18871">
    <property type="entry name" value="NUDIX_Cfim25_Nudt21"/>
    <property type="match status" value="1"/>
</dbReference>
<evidence type="ECO:0000256" key="3">
    <source>
        <dbReference type="ARBA" id="ARBA00022664"/>
    </source>
</evidence>
<dbReference type="GO" id="GO:0003729">
    <property type="term" value="F:mRNA binding"/>
    <property type="evidence" value="ECO:0007669"/>
    <property type="project" value="InterPro"/>
</dbReference>
<evidence type="ECO:0000256" key="1">
    <source>
        <dbReference type="ARBA" id="ARBA00004123"/>
    </source>
</evidence>